<dbReference type="Gene3D" id="3.30.700.10">
    <property type="entry name" value="Glycoprotein, Type 4 Pilin"/>
    <property type="match status" value="1"/>
</dbReference>
<evidence type="ECO:0000256" key="2">
    <source>
        <dbReference type="ARBA" id="ARBA00021549"/>
    </source>
</evidence>
<name>A0A419EMW7_9BACT</name>
<dbReference type="Pfam" id="PF07963">
    <property type="entry name" value="N_methyl"/>
    <property type="match status" value="1"/>
</dbReference>
<comment type="similarity">
    <text evidence="9">Belongs to the GSP H family.</text>
</comment>
<dbReference type="Proteomes" id="UP000285961">
    <property type="component" value="Unassembled WGS sequence"/>
</dbReference>
<evidence type="ECO:0000256" key="1">
    <source>
        <dbReference type="ARBA" id="ARBA00004377"/>
    </source>
</evidence>
<dbReference type="AlphaFoldDB" id="A0A419EMW7"/>
<proteinExistence type="inferred from homology"/>
<keyword evidence="4" id="KW-0488">Methylation</keyword>
<evidence type="ECO:0000256" key="11">
    <source>
        <dbReference type="SAM" id="Phobius"/>
    </source>
</evidence>
<evidence type="ECO:0000259" key="12">
    <source>
        <dbReference type="Pfam" id="PF12019"/>
    </source>
</evidence>
<evidence type="ECO:0000256" key="3">
    <source>
        <dbReference type="ARBA" id="ARBA00022475"/>
    </source>
</evidence>
<protein>
    <recommendedName>
        <fullName evidence="2">Type II secretion system protein H</fullName>
    </recommendedName>
    <alternativeName>
        <fullName evidence="10">General secretion pathway protein H</fullName>
    </alternativeName>
</protein>
<dbReference type="Pfam" id="PF12019">
    <property type="entry name" value="GspH"/>
    <property type="match status" value="1"/>
</dbReference>
<keyword evidence="6 11" id="KW-0812">Transmembrane</keyword>
<dbReference type="PROSITE" id="PS00409">
    <property type="entry name" value="PROKAR_NTER_METHYL"/>
    <property type="match status" value="1"/>
</dbReference>
<evidence type="ECO:0000256" key="5">
    <source>
        <dbReference type="ARBA" id="ARBA00022519"/>
    </source>
</evidence>
<keyword evidence="3" id="KW-1003">Cell membrane</keyword>
<evidence type="ECO:0000256" key="9">
    <source>
        <dbReference type="ARBA" id="ARBA00025772"/>
    </source>
</evidence>
<evidence type="ECO:0000313" key="14">
    <source>
        <dbReference type="Proteomes" id="UP000285961"/>
    </source>
</evidence>
<comment type="caution">
    <text evidence="13">The sequence shown here is derived from an EMBL/GenBank/DDBJ whole genome shotgun (WGS) entry which is preliminary data.</text>
</comment>
<dbReference type="NCBIfam" id="TIGR02532">
    <property type="entry name" value="IV_pilin_GFxxxE"/>
    <property type="match status" value="1"/>
</dbReference>
<feature type="domain" description="General secretion pathway GspH" evidence="12">
    <location>
        <begin position="43"/>
        <end position="180"/>
    </location>
</feature>
<comment type="subcellular location">
    <subcellularLocation>
        <location evidence="1">Cell inner membrane</location>
        <topology evidence="1">Single-pass membrane protein</topology>
    </subcellularLocation>
</comment>
<evidence type="ECO:0000313" key="13">
    <source>
        <dbReference type="EMBL" id="RJP64061.1"/>
    </source>
</evidence>
<dbReference type="InterPro" id="IPR012902">
    <property type="entry name" value="N_methyl_site"/>
</dbReference>
<reference evidence="13 14" key="1">
    <citation type="journal article" date="2017" name="ISME J.">
        <title>Energy and carbon metabolisms in a deep terrestrial subsurface fluid microbial community.</title>
        <authorList>
            <person name="Momper L."/>
            <person name="Jungbluth S.P."/>
            <person name="Lee M.D."/>
            <person name="Amend J.P."/>
        </authorList>
    </citation>
    <scope>NUCLEOTIDE SEQUENCE [LARGE SCALE GENOMIC DNA]</scope>
    <source>
        <strain evidence="13">SURF_17</strain>
    </source>
</reference>
<keyword evidence="5" id="KW-0997">Cell inner membrane</keyword>
<accession>A0A419EMW7</accession>
<dbReference type="InterPro" id="IPR045584">
    <property type="entry name" value="Pilin-like"/>
</dbReference>
<evidence type="ECO:0000256" key="8">
    <source>
        <dbReference type="ARBA" id="ARBA00023136"/>
    </source>
</evidence>
<organism evidence="13 14">
    <name type="scientific">Candidatus Abyssobacteria bacterium SURF_17</name>
    <dbReference type="NCBI Taxonomy" id="2093361"/>
    <lineage>
        <taxon>Bacteria</taxon>
        <taxon>Pseudomonadati</taxon>
        <taxon>Candidatus Hydrogenedentota</taxon>
        <taxon>Candidatus Abyssobacteria</taxon>
    </lineage>
</organism>
<gene>
    <name evidence="13" type="ORF">C4532_19750</name>
</gene>
<feature type="transmembrane region" description="Helical" evidence="11">
    <location>
        <begin position="7"/>
        <end position="28"/>
    </location>
</feature>
<keyword evidence="8 11" id="KW-0472">Membrane</keyword>
<dbReference type="EMBL" id="QZKI01000143">
    <property type="protein sequence ID" value="RJP64061.1"/>
    <property type="molecule type" value="Genomic_DNA"/>
</dbReference>
<dbReference type="InterPro" id="IPR022346">
    <property type="entry name" value="T2SS_GspH"/>
</dbReference>
<keyword evidence="7 11" id="KW-1133">Transmembrane helix</keyword>
<dbReference type="SUPFAM" id="SSF54523">
    <property type="entry name" value="Pili subunits"/>
    <property type="match status" value="1"/>
</dbReference>
<evidence type="ECO:0000256" key="4">
    <source>
        <dbReference type="ARBA" id="ARBA00022481"/>
    </source>
</evidence>
<sequence length="198" mass="21412">MKPESEGFTLIELIAVIALISIIAAIVLPRIDPFVPERRLKSAARTLSGTISLAYGEAIAKKKTYRLYLDSSTDEYWIAEVQETDDEQQASAVGIRIGTQFELLQQVGDPAHTSETTPTEPLLAPKKLPEGVHFSSVEVVLPDPETSSSGPQYIEFNPLGYAGAATIQLTNDDGQEFTVRYDGVTGIPTLIPHAGEIG</sequence>
<evidence type="ECO:0000256" key="10">
    <source>
        <dbReference type="ARBA" id="ARBA00030775"/>
    </source>
</evidence>
<evidence type="ECO:0000256" key="6">
    <source>
        <dbReference type="ARBA" id="ARBA00022692"/>
    </source>
</evidence>
<evidence type="ECO:0000256" key="7">
    <source>
        <dbReference type="ARBA" id="ARBA00022989"/>
    </source>
</evidence>